<sequence length="86" mass="9275">MYPSLLPPSEPISPSPVTIVSVLRGSSLSSSAKLDAEILHLNQHHQRAASMANPLKSVVAEKRLIDQHINEHGTEPDSLALLEMAT</sequence>
<dbReference type="AlphaFoldDB" id="A0A2K0WF73"/>
<organism evidence="1 2">
    <name type="scientific">Gibberella nygamai</name>
    <name type="common">Bean root rot disease fungus</name>
    <name type="synonym">Fusarium nygamai</name>
    <dbReference type="NCBI Taxonomy" id="42673"/>
    <lineage>
        <taxon>Eukaryota</taxon>
        <taxon>Fungi</taxon>
        <taxon>Dikarya</taxon>
        <taxon>Ascomycota</taxon>
        <taxon>Pezizomycotina</taxon>
        <taxon>Sordariomycetes</taxon>
        <taxon>Hypocreomycetidae</taxon>
        <taxon>Hypocreales</taxon>
        <taxon>Nectriaceae</taxon>
        <taxon>Fusarium</taxon>
        <taxon>Fusarium fujikuroi species complex</taxon>
    </lineage>
</organism>
<evidence type="ECO:0000313" key="2">
    <source>
        <dbReference type="Proteomes" id="UP000236664"/>
    </source>
</evidence>
<evidence type="ECO:0000313" key="1">
    <source>
        <dbReference type="EMBL" id="PNP80925.1"/>
    </source>
</evidence>
<dbReference type="Proteomes" id="UP000236664">
    <property type="component" value="Unassembled WGS sequence"/>
</dbReference>
<name>A0A2K0WF73_GIBNY</name>
<keyword evidence="2" id="KW-1185">Reference proteome</keyword>
<gene>
    <name evidence="1" type="ORF">FNYG_05740</name>
</gene>
<dbReference type="EMBL" id="MTQA01000072">
    <property type="protein sequence ID" value="PNP80925.1"/>
    <property type="molecule type" value="Genomic_DNA"/>
</dbReference>
<accession>A0A2K0WF73</accession>
<reference evidence="1 2" key="1">
    <citation type="submission" date="2017-06" db="EMBL/GenBank/DDBJ databases">
        <title>Genome of Fusarium nygamai isolate CS10214.</title>
        <authorList>
            <person name="Gardiner D.M."/>
            <person name="Obanor F."/>
            <person name="Kazan K."/>
        </authorList>
    </citation>
    <scope>NUCLEOTIDE SEQUENCE [LARGE SCALE GENOMIC DNA]</scope>
    <source>
        <strain evidence="1 2">CS10214</strain>
    </source>
</reference>
<comment type="caution">
    <text evidence="1">The sequence shown here is derived from an EMBL/GenBank/DDBJ whole genome shotgun (WGS) entry which is preliminary data.</text>
</comment>
<proteinExistence type="predicted"/>
<dbReference type="OrthoDB" id="10457393at2759"/>
<protein>
    <submittedName>
        <fullName evidence="1">Uncharacterized protein</fullName>
    </submittedName>
</protein>